<dbReference type="HAMAP" id="MF_00009">
    <property type="entry name" value="Endoribonucl_YbeY"/>
    <property type="match status" value="1"/>
</dbReference>
<dbReference type="NCBIfam" id="TIGR00043">
    <property type="entry name" value="rRNA maturation RNase YbeY"/>
    <property type="match status" value="1"/>
</dbReference>
<dbReference type="GO" id="GO:0006364">
    <property type="term" value="P:rRNA processing"/>
    <property type="evidence" value="ECO:0007669"/>
    <property type="project" value="InterPro"/>
</dbReference>
<evidence type="ECO:0000256" key="4">
    <source>
        <dbReference type="ARBA" id="ARBA00022723"/>
    </source>
</evidence>
<dbReference type="Gene3D" id="3.40.50.1000">
    <property type="entry name" value="HAD superfamily/HAD-like"/>
    <property type="match status" value="1"/>
</dbReference>
<evidence type="ECO:0000313" key="10">
    <source>
        <dbReference type="Proteomes" id="UP000009170"/>
    </source>
</evidence>
<keyword evidence="7" id="KW-0862">Zinc</keyword>
<keyword evidence="10" id="KW-1185">Reference proteome</keyword>
<sequence>MALRTLARAVAHLRSRRPRVLRSVATPGIVARASSVRSSDFHTVRSSSGTSSIASSLARRARVGRRERGDEKTLCRGFASARDGEDDDGFADDAEDVAESFYVGSVECVADVMIIDEDGNEPREVMENELDLNELRVQVEEDARAVMTKLLTSRGDSAGGKAARGALPRSVSHMELSVALCSDEYIRSLNAGYRQKDSATDVLSFPAESFGPMAVLGDVVVSVDTAATQAREVGHSLRDECRVLLVHGLLHLLGLDHELGEDEAVAMAEAEREMLSELGWKVTGLTTRGSEVDETSTSSSRSSSTQRSVLVTDLDGTLLNEESVISPGVADALRRAIAAGVEVIIATGKARPAAIRAASTQGLDGIIVGKNTPGVFLQGLEVYGRGGELVYEAKMPEDVVRDAFMMMDDVVHDGLALTAFCGDTCATLEDNVLLDVLHHTFHEPKSDVVASVDDILSARSVRKLLLMGPSKESINAVRPIWEAAFKGRAEITQAVADMLEIIPMGNNKAKGVMKVLKSMNINPATDVVACGDGENDAEMLKIIGCGVAMANGSEKTKKDAAHVLEESNEQDGVAVAIDRFVL</sequence>
<dbReference type="GeneID" id="9835920"/>
<reference evidence="10" key="1">
    <citation type="journal article" date="2006" name="Proc. Natl. Acad. Sci. U.S.A.">
        <title>Genome analysis of the smallest free-living eukaryote Ostreococcus tauri unveils many unique features.</title>
        <authorList>
            <person name="Derelle E."/>
            <person name="Ferraz C."/>
            <person name="Rombauts S."/>
            <person name="Rouze P."/>
            <person name="Worden A.Z."/>
            <person name="Robbens S."/>
            <person name="Partensky F."/>
            <person name="Degroeve S."/>
            <person name="Echeynie S."/>
            <person name="Cooke R."/>
            <person name="Saeys Y."/>
            <person name="Wuyts J."/>
            <person name="Jabbari K."/>
            <person name="Bowler C."/>
            <person name="Panaud O."/>
            <person name="Piegu B."/>
            <person name="Ball S.G."/>
            <person name="Ral J.-P."/>
            <person name="Bouget F.-Y."/>
            <person name="Piganeau G."/>
            <person name="De Baets B."/>
            <person name="Picard A."/>
            <person name="Delseny M."/>
            <person name="Demaille J."/>
            <person name="Van de Peer Y."/>
            <person name="Moreau H."/>
        </authorList>
    </citation>
    <scope>NUCLEOTIDE SEQUENCE [LARGE SCALE GENOMIC DNA]</scope>
    <source>
        <strain evidence="10">OTTH 0595 / CCAP 157/2 / RCC745</strain>
    </source>
</reference>
<dbReference type="PANTHER" id="PTHR46986:SF1">
    <property type="entry name" value="ENDORIBONUCLEASE YBEY, CHLOROPLASTIC"/>
    <property type="match status" value="1"/>
</dbReference>
<dbReference type="GO" id="GO:0004519">
    <property type="term" value="F:endonuclease activity"/>
    <property type="evidence" value="ECO:0007669"/>
    <property type="project" value="UniProtKB-KW"/>
</dbReference>
<accession>A0A090MAF4</accession>
<dbReference type="InterPro" id="IPR023091">
    <property type="entry name" value="MetalPrtase_cat_dom_sf_prd"/>
</dbReference>
<dbReference type="EMBL" id="CAID01000011">
    <property type="protein sequence ID" value="CEF99707.1"/>
    <property type="molecule type" value="Genomic_DNA"/>
</dbReference>
<evidence type="ECO:0000256" key="6">
    <source>
        <dbReference type="ARBA" id="ARBA00022801"/>
    </source>
</evidence>
<protein>
    <submittedName>
        <fullName evidence="9">Endoribonuclease YbeY</fullName>
    </submittedName>
</protein>
<comment type="similarity">
    <text evidence="2">Belongs to the endoribonuclease YbeY family.</text>
</comment>
<organism evidence="9 10">
    <name type="scientific">Ostreococcus tauri</name>
    <name type="common">Marine green alga</name>
    <dbReference type="NCBI Taxonomy" id="70448"/>
    <lineage>
        <taxon>Eukaryota</taxon>
        <taxon>Viridiplantae</taxon>
        <taxon>Chlorophyta</taxon>
        <taxon>Mamiellophyceae</taxon>
        <taxon>Mamiellales</taxon>
        <taxon>Bathycoccaceae</taxon>
        <taxon>Ostreococcus</taxon>
    </lineage>
</organism>
<evidence type="ECO:0000256" key="3">
    <source>
        <dbReference type="ARBA" id="ARBA00022722"/>
    </source>
</evidence>
<dbReference type="OrthoDB" id="27226at2759"/>
<evidence type="ECO:0000256" key="1">
    <source>
        <dbReference type="ARBA" id="ARBA00001947"/>
    </source>
</evidence>
<dbReference type="STRING" id="70448.A0A090MAF4"/>
<comment type="cofactor">
    <cofactor evidence="1">
        <name>Zn(2+)</name>
        <dbReference type="ChEBI" id="CHEBI:29105"/>
    </cofactor>
</comment>
<evidence type="ECO:0000256" key="8">
    <source>
        <dbReference type="SAM" id="MobiDB-lite"/>
    </source>
</evidence>
<dbReference type="RefSeq" id="XP_022839982.1">
    <property type="nucleotide sequence ID" value="XM_022983054.1"/>
</dbReference>
<keyword evidence="3" id="KW-0540">Nuclease</keyword>
<keyword evidence="5" id="KW-0255">Endonuclease</keyword>
<evidence type="ECO:0000256" key="5">
    <source>
        <dbReference type="ARBA" id="ARBA00022759"/>
    </source>
</evidence>
<dbReference type="Gene3D" id="3.40.390.30">
    <property type="entry name" value="Metalloproteases ('zincins'), catalytic domain"/>
    <property type="match status" value="1"/>
</dbReference>
<keyword evidence="4" id="KW-0479">Metal-binding</keyword>
<dbReference type="Pfam" id="PF08282">
    <property type="entry name" value="Hydrolase_3"/>
    <property type="match status" value="1"/>
</dbReference>
<dbReference type="SUPFAM" id="SSF55486">
    <property type="entry name" value="Metalloproteases ('zincins'), catalytic domain"/>
    <property type="match status" value="1"/>
</dbReference>
<gene>
    <name evidence="9" type="ORF">OT_ostta11g02680</name>
</gene>
<reference evidence="9 10" key="2">
    <citation type="journal article" date="2014" name="BMC Genomics">
        <title>An improved genome of the model marine alga Ostreococcus tauri unfolds by assessing Illumina de novo assemblies.</title>
        <authorList>
            <person name="Blanc-Mathieu R."/>
            <person name="Verhelst B."/>
            <person name="Derelle E."/>
            <person name="Rombauts S."/>
            <person name="Bouget F.Y."/>
            <person name="Carre I."/>
            <person name="Chateau A."/>
            <person name="Eyre-Walker A."/>
            <person name="Grimsley N."/>
            <person name="Moreau H."/>
            <person name="Piegu B."/>
            <person name="Rivals E."/>
            <person name="Schackwitz W."/>
            <person name="Van de Peer Y."/>
            <person name="Piganeau G."/>
        </authorList>
    </citation>
    <scope>NUCLEOTIDE SEQUENCE [LARGE SCALE GENOMIC DNA]</scope>
    <source>
        <strain evidence="10">OTTH 0595 / CCAP 157/2 / RCC745</strain>
    </source>
</reference>
<dbReference type="PANTHER" id="PTHR46986">
    <property type="entry name" value="ENDORIBONUCLEASE YBEY, CHLOROPLASTIC"/>
    <property type="match status" value="1"/>
</dbReference>
<dbReference type="Proteomes" id="UP000009170">
    <property type="component" value="Unassembled WGS sequence"/>
</dbReference>
<dbReference type="FunCoup" id="A0A090MAF4">
    <property type="interactions" value="185"/>
</dbReference>
<keyword evidence="6" id="KW-0378">Hydrolase</keyword>
<dbReference type="PROSITE" id="PS01228">
    <property type="entry name" value="COF_1"/>
    <property type="match status" value="1"/>
</dbReference>
<proteinExistence type="inferred from homology"/>
<dbReference type="KEGG" id="ota:OT_ostta11g02680"/>
<dbReference type="InterPro" id="IPR023214">
    <property type="entry name" value="HAD_sf"/>
</dbReference>
<dbReference type="GO" id="GO:0004222">
    <property type="term" value="F:metalloendopeptidase activity"/>
    <property type="evidence" value="ECO:0007669"/>
    <property type="project" value="InterPro"/>
</dbReference>
<dbReference type="GO" id="GO:0046872">
    <property type="term" value="F:metal ion binding"/>
    <property type="evidence" value="ECO:0007669"/>
    <property type="project" value="UniProtKB-KW"/>
</dbReference>
<dbReference type="SUPFAM" id="SSF56784">
    <property type="entry name" value="HAD-like"/>
    <property type="match status" value="1"/>
</dbReference>
<feature type="region of interest" description="Disordered" evidence="8">
    <location>
        <begin position="286"/>
        <end position="307"/>
    </location>
</feature>
<comment type="caution">
    <text evidence="9">The sequence shown here is derived from an EMBL/GenBank/DDBJ whole genome shotgun (WGS) entry which is preliminary data.</text>
</comment>
<dbReference type="Pfam" id="PF02130">
    <property type="entry name" value="YbeY"/>
    <property type="match status" value="1"/>
</dbReference>
<feature type="compositionally biased region" description="Low complexity" evidence="8">
    <location>
        <begin position="295"/>
        <end position="307"/>
    </location>
</feature>
<evidence type="ECO:0000256" key="2">
    <source>
        <dbReference type="ARBA" id="ARBA00010875"/>
    </source>
</evidence>
<dbReference type="InterPro" id="IPR002036">
    <property type="entry name" value="YbeY"/>
</dbReference>
<evidence type="ECO:0000256" key="7">
    <source>
        <dbReference type="ARBA" id="ARBA00022833"/>
    </source>
</evidence>
<dbReference type="Gene3D" id="3.30.1240.10">
    <property type="match status" value="1"/>
</dbReference>
<dbReference type="InterPro" id="IPR036412">
    <property type="entry name" value="HAD-like_sf"/>
</dbReference>
<dbReference type="InParanoid" id="A0A090MAF4"/>
<dbReference type="AlphaFoldDB" id="A0A090MAF4"/>
<evidence type="ECO:0000313" key="9">
    <source>
        <dbReference type="EMBL" id="CEF99707.1"/>
    </source>
</evidence>
<name>A0A090MAF4_OSTTA</name>